<comment type="caution">
    <text evidence="1">The sequence shown here is derived from an EMBL/GenBank/DDBJ whole genome shotgun (WGS) entry which is preliminary data.</text>
</comment>
<sequence length="109" mass="11635">MADTVVEIHVPLTPTPGLEPGAYPFPWIDQIEEFLAESEEDGSFEVADDGEEFGEVYVFFLRGADEAMLLGVASRVAALDGVPAGAFAMVTDNEAAEYGLGRRVGLPLT</sequence>
<dbReference type="RefSeq" id="WP_282763458.1">
    <property type="nucleotide sequence ID" value="NZ_JASCTH010000019.1"/>
</dbReference>
<name>A0ABT6WRQ2_9ACTN</name>
<accession>A0ABT6WRQ2</accession>
<proteinExistence type="predicted"/>
<evidence type="ECO:0000313" key="1">
    <source>
        <dbReference type="EMBL" id="MDI6102423.1"/>
    </source>
</evidence>
<organism evidence="1 2">
    <name type="scientific">Actinoplanes sandaracinus</name>
    <dbReference type="NCBI Taxonomy" id="3045177"/>
    <lineage>
        <taxon>Bacteria</taxon>
        <taxon>Bacillati</taxon>
        <taxon>Actinomycetota</taxon>
        <taxon>Actinomycetes</taxon>
        <taxon>Micromonosporales</taxon>
        <taxon>Micromonosporaceae</taxon>
        <taxon>Actinoplanes</taxon>
    </lineage>
</organism>
<dbReference type="Proteomes" id="UP001241758">
    <property type="component" value="Unassembled WGS sequence"/>
</dbReference>
<reference evidence="1 2" key="1">
    <citation type="submission" date="2023-05" db="EMBL/GenBank/DDBJ databases">
        <title>Actinoplanes sp. NEAU-A12 genome sequencing.</title>
        <authorList>
            <person name="Wang Z.-S."/>
        </authorList>
    </citation>
    <scope>NUCLEOTIDE SEQUENCE [LARGE SCALE GENOMIC DNA]</scope>
    <source>
        <strain evidence="1 2">NEAU-A12</strain>
    </source>
</reference>
<keyword evidence="2" id="KW-1185">Reference proteome</keyword>
<protein>
    <submittedName>
        <fullName evidence="1">Uncharacterized protein</fullName>
    </submittedName>
</protein>
<gene>
    <name evidence="1" type="ORF">QLQ12_27770</name>
</gene>
<dbReference type="EMBL" id="JASCTH010000019">
    <property type="protein sequence ID" value="MDI6102423.1"/>
    <property type="molecule type" value="Genomic_DNA"/>
</dbReference>
<evidence type="ECO:0000313" key="2">
    <source>
        <dbReference type="Proteomes" id="UP001241758"/>
    </source>
</evidence>